<evidence type="ECO:0000313" key="2">
    <source>
        <dbReference type="WBParaSite" id="RSKR_0000966200.1"/>
    </source>
</evidence>
<reference evidence="2" key="1">
    <citation type="submission" date="2016-11" db="UniProtKB">
        <authorList>
            <consortium name="WormBaseParasite"/>
        </authorList>
    </citation>
    <scope>IDENTIFICATION</scope>
    <source>
        <strain evidence="2">KR3021</strain>
    </source>
</reference>
<accession>A0AC35UB24</accession>
<proteinExistence type="predicted"/>
<evidence type="ECO:0000313" key="1">
    <source>
        <dbReference type="Proteomes" id="UP000095286"/>
    </source>
</evidence>
<organism evidence="1 2">
    <name type="scientific">Rhabditophanes sp. KR3021</name>
    <dbReference type="NCBI Taxonomy" id="114890"/>
    <lineage>
        <taxon>Eukaryota</taxon>
        <taxon>Metazoa</taxon>
        <taxon>Ecdysozoa</taxon>
        <taxon>Nematoda</taxon>
        <taxon>Chromadorea</taxon>
        <taxon>Rhabditida</taxon>
        <taxon>Tylenchina</taxon>
        <taxon>Panagrolaimomorpha</taxon>
        <taxon>Strongyloidoidea</taxon>
        <taxon>Alloionematidae</taxon>
        <taxon>Rhabditophanes</taxon>
    </lineage>
</organism>
<dbReference type="WBParaSite" id="RSKR_0000966200.1">
    <property type="protein sequence ID" value="RSKR_0000966200.1"/>
    <property type="gene ID" value="RSKR_0000966200"/>
</dbReference>
<sequence>MASSTNAGQMPMYRLGSILNHPDSLTAYGHFTHYVPSVQEWVTGKTQFFTFAKNCFIEMYADQDGYNPDFIVVDGIALSRLNYTFSYMEYFNKKYGHFIFPVTGYGLHAITNYGNYVIYVVCKTVNSAGDAAGYVAGFNKRKARSS</sequence>
<protein>
    <submittedName>
        <fullName evidence="2">Transposase</fullName>
    </submittedName>
</protein>
<name>A0AC35UB24_9BILA</name>
<dbReference type="Proteomes" id="UP000095286">
    <property type="component" value="Unplaced"/>
</dbReference>